<dbReference type="InterPro" id="IPR019271">
    <property type="entry name" value="DUF2284_metal-binding"/>
</dbReference>
<dbReference type="Proteomes" id="UP000824258">
    <property type="component" value="Unassembled WGS sequence"/>
</dbReference>
<reference evidence="1" key="1">
    <citation type="submission" date="2020-10" db="EMBL/GenBank/DDBJ databases">
        <authorList>
            <person name="Gilroy R."/>
        </authorList>
    </citation>
    <scope>NUCLEOTIDE SEQUENCE</scope>
    <source>
        <strain evidence="1">ChiHjej9B8-7071</strain>
    </source>
</reference>
<sequence>MAETAPVHWLKNSAMPKSCRRRAKMDQAPCRFPDQALASLEAYGVNVSLLAPQAGMQYINGANTVTYFGAIFLGKNTSRRGHGLIHQRRLRKCA</sequence>
<evidence type="ECO:0000313" key="1">
    <source>
        <dbReference type="EMBL" id="HIR08893.1"/>
    </source>
</evidence>
<comment type="caution">
    <text evidence="1">The sequence shown here is derived from an EMBL/GenBank/DDBJ whole genome shotgun (WGS) entry which is preliminary data.</text>
</comment>
<protein>
    <submittedName>
        <fullName evidence="1">Uncharacterized protein</fullName>
    </submittedName>
</protein>
<dbReference type="EMBL" id="DVGD01000017">
    <property type="protein sequence ID" value="HIR08893.1"/>
    <property type="molecule type" value="Genomic_DNA"/>
</dbReference>
<name>A0A9D1A6L9_9FIRM</name>
<proteinExistence type="predicted"/>
<dbReference type="AlphaFoldDB" id="A0A9D1A6L9"/>
<reference evidence="1" key="2">
    <citation type="journal article" date="2021" name="PeerJ">
        <title>Extensive microbial diversity within the chicken gut microbiome revealed by metagenomics and culture.</title>
        <authorList>
            <person name="Gilroy R."/>
            <person name="Ravi A."/>
            <person name="Getino M."/>
            <person name="Pursley I."/>
            <person name="Horton D.L."/>
            <person name="Alikhan N.F."/>
            <person name="Baker D."/>
            <person name="Gharbi K."/>
            <person name="Hall N."/>
            <person name="Watson M."/>
            <person name="Adriaenssens E.M."/>
            <person name="Foster-Nyarko E."/>
            <person name="Jarju S."/>
            <person name="Secka A."/>
            <person name="Antonio M."/>
            <person name="Oren A."/>
            <person name="Chaudhuri R.R."/>
            <person name="La Ragione R."/>
            <person name="Hildebrand F."/>
            <person name="Pallen M.J."/>
        </authorList>
    </citation>
    <scope>NUCLEOTIDE SEQUENCE</scope>
    <source>
        <strain evidence="1">ChiHjej9B8-7071</strain>
    </source>
</reference>
<organism evidence="1 2">
    <name type="scientific">Candidatus Avoscillospira stercoripullorum</name>
    <dbReference type="NCBI Taxonomy" id="2840709"/>
    <lineage>
        <taxon>Bacteria</taxon>
        <taxon>Bacillati</taxon>
        <taxon>Bacillota</taxon>
        <taxon>Clostridia</taxon>
        <taxon>Eubacteriales</taxon>
        <taxon>Oscillospiraceae</taxon>
        <taxon>Oscillospiraceae incertae sedis</taxon>
        <taxon>Candidatus Avoscillospira</taxon>
    </lineage>
</organism>
<dbReference type="Pfam" id="PF10050">
    <property type="entry name" value="DUF2284"/>
    <property type="match status" value="1"/>
</dbReference>
<gene>
    <name evidence="1" type="ORF">IAA70_00655</name>
</gene>
<accession>A0A9D1A6L9</accession>
<evidence type="ECO:0000313" key="2">
    <source>
        <dbReference type="Proteomes" id="UP000824258"/>
    </source>
</evidence>